<gene>
    <name evidence="1" type="ORF">SAMN05421869_15325</name>
</gene>
<accession>A0A1G9VH25</accession>
<name>A0A1G9VH25_9ACTN</name>
<proteinExistence type="predicted"/>
<protein>
    <submittedName>
        <fullName evidence="1">Uncharacterized protein</fullName>
    </submittedName>
</protein>
<sequence>MLHRIAAQLAETQPDADGALDLSLGDTAKQIAADADITVWEDLRPYGRRDILTTCAQRLATIQHRHPADEPEARAVVVEMIGSPFAVGGNLWVLADKELQQAGRAFEQVKMLPDNVDLSPCATSPTNQHAAKIVGDVDAVSLLANAAILLMVAQVIELNATGGWDQFLQENFLDRGDGQWCSPLLREVGSQRRDGLTVTNSSRGCRIWSSVPVDVCQGPVPALAGMGLWCRGCSVGRLVSLSAAEHLLDEPLRRLLERRAVDRPASSM</sequence>
<dbReference type="EMBL" id="FNDJ01000053">
    <property type="protein sequence ID" value="SDM71416.1"/>
    <property type="molecule type" value="Genomic_DNA"/>
</dbReference>
<dbReference type="Proteomes" id="UP000199202">
    <property type="component" value="Unassembled WGS sequence"/>
</dbReference>
<organism evidence="1 2">
    <name type="scientific">Nonomuraea jiangxiensis</name>
    <dbReference type="NCBI Taxonomy" id="633440"/>
    <lineage>
        <taxon>Bacteria</taxon>
        <taxon>Bacillati</taxon>
        <taxon>Actinomycetota</taxon>
        <taxon>Actinomycetes</taxon>
        <taxon>Streptosporangiales</taxon>
        <taxon>Streptosporangiaceae</taxon>
        <taxon>Nonomuraea</taxon>
    </lineage>
</organism>
<dbReference type="AlphaFoldDB" id="A0A1G9VH25"/>
<evidence type="ECO:0000313" key="1">
    <source>
        <dbReference type="EMBL" id="SDM71416.1"/>
    </source>
</evidence>
<evidence type="ECO:0000313" key="2">
    <source>
        <dbReference type="Proteomes" id="UP000199202"/>
    </source>
</evidence>
<dbReference type="RefSeq" id="WP_176993908.1">
    <property type="nucleotide sequence ID" value="NZ_FNDJ01000053.1"/>
</dbReference>
<keyword evidence="2" id="KW-1185">Reference proteome</keyword>
<reference evidence="1 2" key="1">
    <citation type="submission" date="2016-10" db="EMBL/GenBank/DDBJ databases">
        <authorList>
            <person name="de Groot N.N."/>
        </authorList>
    </citation>
    <scope>NUCLEOTIDE SEQUENCE [LARGE SCALE GENOMIC DNA]</scope>
    <source>
        <strain evidence="1 2">CGMCC 4.6533</strain>
    </source>
</reference>